<dbReference type="InterPro" id="IPR011004">
    <property type="entry name" value="Trimer_LpxA-like_sf"/>
</dbReference>
<dbReference type="EMBL" id="JARJLO010000015">
    <property type="protein sequence ID" value="MDF3869044.1"/>
    <property type="molecule type" value="Genomic_DNA"/>
</dbReference>
<dbReference type="AlphaFoldDB" id="A0AAW6PEY4"/>
<name>A0AAW6PEY4_PSEPU</name>
<evidence type="ECO:0000313" key="2">
    <source>
        <dbReference type="Proteomes" id="UP001217741"/>
    </source>
</evidence>
<dbReference type="InterPro" id="IPR001451">
    <property type="entry name" value="Hexapep"/>
</dbReference>
<dbReference type="InterPro" id="IPR050484">
    <property type="entry name" value="Transf_Hexapept/Carb_Anhydrase"/>
</dbReference>
<dbReference type="InterPro" id="IPR047324">
    <property type="entry name" value="LbH_gamma_CA-like"/>
</dbReference>
<dbReference type="Proteomes" id="UP001217741">
    <property type="component" value="Unassembled WGS sequence"/>
</dbReference>
<organism evidence="1 2">
    <name type="scientific">Pseudomonas putida</name>
    <name type="common">Arthrobacter siderocapsulatus</name>
    <dbReference type="NCBI Taxonomy" id="303"/>
    <lineage>
        <taxon>Bacteria</taxon>
        <taxon>Pseudomonadati</taxon>
        <taxon>Pseudomonadota</taxon>
        <taxon>Gammaproteobacteria</taxon>
        <taxon>Pseudomonadales</taxon>
        <taxon>Pseudomonadaceae</taxon>
        <taxon>Pseudomonas</taxon>
    </lineage>
</organism>
<dbReference type="PANTHER" id="PTHR13061:SF29">
    <property type="entry name" value="GAMMA CARBONIC ANHYDRASE-LIKE 1, MITOCHONDRIAL-RELATED"/>
    <property type="match status" value="1"/>
</dbReference>
<proteinExistence type="predicted"/>
<dbReference type="Gene3D" id="2.160.10.10">
    <property type="entry name" value="Hexapeptide repeat proteins"/>
    <property type="match status" value="1"/>
</dbReference>
<dbReference type="CDD" id="cd04645">
    <property type="entry name" value="LbH_gamma_CA_like"/>
    <property type="match status" value="1"/>
</dbReference>
<dbReference type="PANTHER" id="PTHR13061">
    <property type="entry name" value="DYNACTIN SUBUNIT P25"/>
    <property type="match status" value="1"/>
</dbReference>
<accession>A0AAW6PEY4</accession>
<comment type="caution">
    <text evidence="1">The sequence shown here is derived from an EMBL/GenBank/DDBJ whole genome shotgun (WGS) entry which is preliminary data.</text>
</comment>
<gene>
    <name evidence="1" type="ORF">P3W50_00995</name>
</gene>
<reference evidence="1" key="1">
    <citation type="submission" date="2023-03" db="EMBL/GenBank/DDBJ databases">
        <title>Draft assemblies of triclosan tolerant bacteria isolated from returned activated sludge.</title>
        <authorList>
            <person name="Van Hamelsveld S."/>
        </authorList>
    </citation>
    <scope>NUCLEOTIDE SEQUENCE</scope>
    <source>
        <strain evidence="1">GW210012_S60</strain>
    </source>
</reference>
<protein>
    <submittedName>
        <fullName evidence="1">Gamma carbonic anhydrase family protein</fullName>
    </submittedName>
</protein>
<sequence>MAIYQYDTLAPNLHPEAYVAEDATVIGDVTLEQGVSVWPQAVLRGDNEPIRIGQHSNVQEGAVLHADPGFALTVGQGVTIGHQAMLHGCTIGDGALIGIQAVVLNGAVIGNNCLVGAGAIVTEGKVFPDNSLILGAPAKLVRELTAEAIASMQRNAVEYVAKGKSFKEKLIRIR</sequence>
<evidence type="ECO:0000313" key="1">
    <source>
        <dbReference type="EMBL" id="MDF3869044.1"/>
    </source>
</evidence>
<dbReference type="SUPFAM" id="SSF51161">
    <property type="entry name" value="Trimeric LpxA-like enzymes"/>
    <property type="match status" value="1"/>
</dbReference>
<dbReference type="Pfam" id="PF00132">
    <property type="entry name" value="Hexapep"/>
    <property type="match status" value="1"/>
</dbReference>
<dbReference type="RefSeq" id="WP_049275351.1">
    <property type="nucleotide sequence ID" value="NZ_BBQL01000088.1"/>
</dbReference>